<reference evidence="3 4" key="1">
    <citation type="submission" date="2024-09" db="EMBL/GenBank/DDBJ databases">
        <authorList>
            <person name="Lee S.D."/>
        </authorList>
    </citation>
    <scope>NUCLEOTIDE SEQUENCE [LARGE SCALE GENOMIC DNA]</scope>
    <source>
        <strain evidence="1 4">N1-1</strain>
        <strain evidence="2 3">N1-3</strain>
    </source>
</reference>
<proteinExistence type="predicted"/>
<organism evidence="1 4">
    <name type="scientific">Streptacidiphilus alkalitolerans</name>
    <dbReference type="NCBI Taxonomy" id="3342712"/>
    <lineage>
        <taxon>Bacteria</taxon>
        <taxon>Bacillati</taxon>
        <taxon>Actinomycetota</taxon>
        <taxon>Actinomycetes</taxon>
        <taxon>Kitasatosporales</taxon>
        <taxon>Streptomycetaceae</taxon>
        <taxon>Streptacidiphilus</taxon>
    </lineage>
</organism>
<evidence type="ECO:0000313" key="1">
    <source>
        <dbReference type="EMBL" id="MFC1413977.1"/>
    </source>
</evidence>
<evidence type="ECO:0000313" key="4">
    <source>
        <dbReference type="Proteomes" id="UP001592582"/>
    </source>
</evidence>
<dbReference type="EMBL" id="JBHEZX010000020">
    <property type="protein sequence ID" value="MFC1413977.1"/>
    <property type="molecule type" value="Genomic_DNA"/>
</dbReference>
<evidence type="ECO:0000313" key="2">
    <source>
        <dbReference type="EMBL" id="MFC1433602.1"/>
    </source>
</evidence>
<accession>A0ABV6VK56</accession>
<comment type="caution">
    <text evidence="1">The sequence shown here is derived from an EMBL/GenBank/DDBJ whole genome shotgun (WGS) entry which is preliminary data.</text>
</comment>
<dbReference type="EMBL" id="JBHEZY010000010">
    <property type="protein sequence ID" value="MFC1433602.1"/>
    <property type="molecule type" value="Genomic_DNA"/>
</dbReference>
<evidence type="ECO:0000313" key="3">
    <source>
        <dbReference type="Proteomes" id="UP001592530"/>
    </source>
</evidence>
<dbReference type="RefSeq" id="WP_380516744.1">
    <property type="nucleotide sequence ID" value="NZ_JBHEZX010000020.1"/>
</dbReference>
<gene>
    <name evidence="2" type="ORF">ACEZDB_23425</name>
    <name evidence="1" type="ORF">ACEZDG_32425</name>
</gene>
<sequence length="62" mass="7146">MPDTQSVERPHEALARDLRENDEKLEWLLGPARQPLSGNDPLVFLRFSSSSQVWERRAEQGV</sequence>
<keyword evidence="4" id="KW-1185">Reference proteome</keyword>
<dbReference type="Proteomes" id="UP001592582">
    <property type="component" value="Unassembled WGS sequence"/>
</dbReference>
<protein>
    <submittedName>
        <fullName evidence="1">Uncharacterized protein</fullName>
    </submittedName>
</protein>
<name>A0ABV6VK56_9ACTN</name>
<dbReference type="Proteomes" id="UP001592530">
    <property type="component" value="Unassembled WGS sequence"/>
</dbReference>